<evidence type="ECO:0000313" key="12">
    <source>
        <dbReference type="EMBL" id="KRG17076.1"/>
    </source>
</evidence>
<protein>
    <recommendedName>
        <fullName evidence="9">Ascorbate-specific PTS system EIIA component</fullName>
    </recommendedName>
    <alternativeName>
        <fullName evidence="10">Ascorbate-specific phosphotransferase enzyme IIA component</fullName>
    </alternativeName>
</protein>
<keyword evidence="2" id="KW-0813">Transport</keyword>
<sequence length="95" mass="11053">MDIVKRYAVIEDDKALSKELRRYLHPPINMESETPKPNLAELLPQDRILLRKQVSSWKKAISVAAEPLLKQGYIQEEYIFKMIENVEANGPYIII</sequence>
<keyword evidence="6" id="KW-0598">Phosphotransferase system</keyword>
<dbReference type="PROSITE" id="PS51094">
    <property type="entry name" value="PTS_EIIA_TYPE_2"/>
    <property type="match status" value="1"/>
</dbReference>
<evidence type="ECO:0000256" key="1">
    <source>
        <dbReference type="ARBA" id="ARBA00004496"/>
    </source>
</evidence>
<dbReference type="GO" id="GO:0016301">
    <property type="term" value="F:kinase activity"/>
    <property type="evidence" value="ECO:0007669"/>
    <property type="project" value="UniProtKB-KW"/>
</dbReference>
<evidence type="ECO:0000256" key="5">
    <source>
        <dbReference type="ARBA" id="ARBA00022679"/>
    </source>
</evidence>
<evidence type="ECO:0000256" key="4">
    <source>
        <dbReference type="ARBA" id="ARBA00022553"/>
    </source>
</evidence>
<dbReference type="PANTHER" id="PTHR36203">
    <property type="entry name" value="ASCORBATE-SPECIFIC PTS SYSTEM EIIA COMPONENT"/>
    <property type="match status" value="1"/>
</dbReference>
<accession>A0A0Q9YJ49</accession>
<dbReference type="Proteomes" id="UP000053881">
    <property type="component" value="Unassembled WGS sequence"/>
</dbReference>
<dbReference type="PANTHER" id="PTHR36203:SF1">
    <property type="entry name" value="ASCORBATE-SPECIFIC PTS SYSTEM EIIA COMPONENT"/>
    <property type="match status" value="1"/>
</dbReference>
<keyword evidence="5" id="KW-0808">Transferase</keyword>
<evidence type="ECO:0000256" key="6">
    <source>
        <dbReference type="ARBA" id="ARBA00022683"/>
    </source>
</evidence>
<evidence type="ECO:0000256" key="10">
    <source>
        <dbReference type="ARBA" id="ARBA00042072"/>
    </source>
</evidence>
<comment type="caution">
    <text evidence="12">The sequence shown here is derived from an EMBL/GenBank/DDBJ whole genome shotgun (WGS) entry which is preliminary data.</text>
</comment>
<keyword evidence="4" id="KW-0597">Phosphoprotein</keyword>
<dbReference type="GO" id="GO:0005737">
    <property type="term" value="C:cytoplasm"/>
    <property type="evidence" value="ECO:0007669"/>
    <property type="project" value="UniProtKB-SubCell"/>
</dbReference>
<evidence type="ECO:0000259" key="11">
    <source>
        <dbReference type="PROSITE" id="PS51094"/>
    </source>
</evidence>
<dbReference type="Gene3D" id="3.40.930.10">
    <property type="entry name" value="Mannitol-specific EII, Chain A"/>
    <property type="match status" value="1"/>
</dbReference>
<evidence type="ECO:0000256" key="7">
    <source>
        <dbReference type="ARBA" id="ARBA00022777"/>
    </source>
</evidence>
<evidence type="ECO:0000313" key="13">
    <source>
        <dbReference type="Proteomes" id="UP000053881"/>
    </source>
</evidence>
<dbReference type="SUPFAM" id="SSF55804">
    <property type="entry name" value="Phoshotransferase/anion transport protein"/>
    <property type="match status" value="1"/>
</dbReference>
<reference evidence="12 13" key="1">
    <citation type="submission" date="2015-06" db="EMBL/GenBank/DDBJ databases">
        <title>Genome sequencing project of Bacillus galactosidilyticus PL133.</title>
        <authorList>
            <person name="Gaiero J."/>
            <person name="Nicol R."/>
            <person name="Habash M."/>
        </authorList>
    </citation>
    <scope>NUCLEOTIDE SEQUENCE [LARGE SCALE GENOMIC DNA]</scope>
    <source>
        <strain evidence="12 13">PL133</strain>
    </source>
</reference>
<dbReference type="PATRIC" id="fig|217031.4.peg.169"/>
<comment type="subcellular location">
    <subcellularLocation>
        <location evidence="1">Cytoplasm</location>
    </subcellularLocation>
</comment>
<dbReference type="AlphaFoldDB" id="A0A0Q9YJ49"/>
<dbReference type="InterPro" id="IPR051351">
    <property type="entry name" value="Ascorbate-PTS_EIIA_comp"/>
</dbReference>
<name>A0A0Q9YJ49_9BACI</name>
<evidence type="ECO:0000256" key="9">
    <source>
        <dbReference type="ARBA" id="ARBA00041175"/>
    </source>
</evidence>
<keyword evidence="7" id="KW-0418">Kinase</keyword>
<dbReference type="EMBL" id="LGPB01000009">
    <property type="protein sequence ID" value="KRG17076.1"/>
    <property type="molecule type" value="Genomic_DNA"/>
</dbReference>
<organism evidence="12 13">
    <name type="scientific">Lederbergia galactosidilytica</name>
    <dbReference type="NCBI Taxonomy" id="217031"/>
    <lineage>
        <taxon>Bacteria</taxon>
        <taxon>Bacillati</taxon>
        <taxon>Bacillota</taxon>
        <taxon>Bacilli</taxon>
        <taxon>Bacillales</taxon>
        <taxon>Bacillaceae</taxon>
        <taxon>Lederbergia</taxon>
    </lineage>
</organism>
<evidence type="ECO:0000256" key="2">
    <source>
        <dbReference type="ARBA" id="ARBA00022448"/>
    </source>
</evidence>
<dbReference type="InterPro" id="IPR016152">
    <property type="entry name" value="PTrfase/Anion_transptr"/>
</dbReference>
<comment type="function">
    <text evidence="8">The phosphoenolpyruvate-dependent sugar phosphotransferase system (sugar PTS), a major carbohydrate active transport system, catalyzes the phosphorylation of incoming sugar substrates concomitantly with their translocation across the cell membrane. The enzyme II UlaABC PTS system is involved in ascorbate transport.</text>
</comment>
<keyword evidence="3" id="KW-0963">Cytoplasm</keyword>
<evidence type="ECO:0000256" key="3">
    <source>
        <dbReference type="ARBA" id="ARBA00022490"/>
    </source>
</evidence>
<evidence type="ECO:0000256" key="8">
    <source>
        <dbReference type="ARBA" id="ARBA00037387"/>
    </source>
</evidence>
<dbReference type="GO" id="GO:0009401">
    <property type="term" value="P:phosphoenolpyruvate-dependent sugar phosphotransferase system"/>
    <property type="evidence" value="ECO:0007669"/>
    <property type="project" value="UniProtKB-KW"/>
</dbReference>
<dbReference type="InterPro" id="IPR002178">
    <property type="entry name" value="PTS_EIIA_type-2_dom"/>
</dbReference>
<proteinExistence type="predicted"/>
<gene>
    <name evidence="12" type="ORF">ACA29_00490</name>
</gene>
<feature type="domain" description="PTS EIIA type-2" evidence="11">
    <location>
        <begin position="41"/>
        <end position="95"/>
    </location>
</feature>
<dbReference type="Pfam" id="PF00359">
    <property type="entry name" value="PTS_EIIA_2"/>
    <property type="match status" value="1"/>
</dbReference>